<accession>A0ABU8X1B8</accession>
<organism evidence="2 3">
    <name type="scientific">Variovorax rhizosphaerae</name>
    <dbReference type="NCBI Taxonomy" id="1836200"/>
    <lineage>
        <taxon>Bacteria</taxon>
        <taxon>Pseudomonadati</taxon>
        <taxon>Pseudomonadota</taxon>
        <taxon>Betaproteobacteria</taxon>
        <taxon>Burkholderiales</taxon>
        <taxon>Comamonadaceae</taxon>
        <taxon>Variovorax</taxon>
    </lineage>
</organism>
<evidence type="ECO:0000313" key="3">
    <source>
        <dbReference type="Proteomes" id="UP001385892"/>
    </source>
</evidence>
<dbReference type="RefSeq" id="WP_340348851.1">
    <property type="nucleotide sequence ID" value="NZ_JBBKZT010000109.1"/>
</dbReference>
<protein>
    <submittedName>
        <fullName evidence="2">Uncharacterized protein</fullName>
    </submittedName>
</protein>
<evidence type="ECO:0000313" key="2">
    <source>
        <dbReference type="EMBL" id="MEJ8852920.1"/>
    </source>
</evidence>
<sequence length="93" mass="10705">TLDTRPNASSQARDNDIPSDRPWGTLHEDEHHVPLRRIQYWRAIHFIALNLSAVDVSADLRPALLITMRLSNTSRLQQLLEPLEDEELGGRRK</sequence>
<evidence type="ECO:0000256" key="1">
    <source>
        <dbReference type="SAM" id="MobiDB-lite"/>
    </source>
</evidence>
<dbReference type="EMBL" id="JBBKZT010000109">
    <property type="protein sequence ID" value="MEJ8852920.1"/>
    <property type="molecule type" value="Genomic_DNA"/>
</dbReference>
<gene>
    <name evidence="2" type="ORF">WKW82_40545</name>
</gene>
<keyword evidence="3" id="KW-1185">Reference proteome</keyword>
<feature type="compositionally biased region" description="Polar residues" evidence="1">
    <location>
        <begin position="1"/>
        <end position="12"/>
    </location>
</feature>
<feature type="region of interest" description="Disordered" evidence="1">
    <location>
        <begin position="1"/>
        <end position="26"/>
    </location>
</feature>
<name>A0ABU8X1B8_9BURK</name>
<feature type="non-terminal residue" evidence="2">
    <location>
        <position position="1"/>
    </location>
</feature>
<comment type="caution">
    <text evidence="2">The sequence shown here is derived from an EMBL/GenBank/DDBJ whole genome shotgun (WGS) entry which is preliminary data.</text>
</comment>
<proteinExistence type="predicted"/>
<reference evidence="2 3" key="1">
    <citation type="submission" date="2024-03" db="EMBL/GenBank/DDBJ databases">
        <title>Novel species of the genus Variovorax.</title>
        <authorList>
            <person name="Liu Q."/>
            <person name="Xin Y.-H."/>
        </authorList>
    </citation>
    <scope>NUCLEOTIDE SEQUENCE [LARGE SCALE GENOMIC DNA]</scope>
    <source>
        <strain evidence="2 3">KACC 18900</strain>
    </source>
</reference>
<dbReference type="Proteomes" id="UP001385892">
    <property type="component" value="Unassembled WGS sequence"/>
</dbReference>